<dbReference type="PANTHER" id="PTHR31286:SF153">
    <property type="entry name" value="DUF4283 DOMAIN PROTEIN"/>
    <property type="match status" value="1"/>
</dbReference>
<protein>
    <recommendedName>
        <fullName evidence="1">DUF4283 domain-containing protein</fullName>
    </recommendedName>
</protein>
<keyword evidence="3" id="KW-1185">Reference proteome</keyword>
<feature type="non-terminal residue" evidence="2">
    <location>
        <position position="1"/>
    </location>
</feature>
<accession>A0A7J8Z6T2</accession>
<evidence type="ECO:0000313" key="3">
    <source>
        <dbReference type="Proteomes" id="UP000593574"/>
    </source>
</evidence>
<evidence type="ECO:0000259" key="1">
    <source>
        <dbReference type="Pfam" id="PF14111"/>
    </source>
</evidence>
<comment type="caution">
    <text evidence="2">The sequence shown here is derived from an EMBL/GenBank/DDBJ whole genome shotgun (WGS) entry which is preliminary data.</text>
</comment>
<dbReference type="InterPro" id="IPR040256">
    <property type="entry name" value="At4g02000-like"/>
</dbReference>
<reference evidence="2 3" key="1">
    <citation type="journal article" date="2019" name="Genome Biol. Evol.">
        <title>Insights into the evolution of the New World diploid cottons (Gossypium, subgenus Houzingenia) based on genome sequencing.</title>
        <authorList>
            <person name="Grover C.E."/>
            <person name="Arick M.A. 2nd"/>
            <person name="Thrash A."/>
            <person name="Conover J.L."/>
            <person name="Sanders W.S."/>
            <person name="Peterson D.G."/>
            <person name="Frelichowski J.E."/>
            <person name="Scheffler J.A."/>
            <person name="Scheffler B.E."/>
            <person name="Wendel J.F."/>
        </authorList>
    </citation>
    <scope>NUCLEOTIDE SEQUENCE [LARGE SCALE GENOMIC DNA]</scope>
    <source>
        <strain evidence="2">4</strain>
        <tissue evidence="2">Leaf</tissue>
    </source>
</reference>
<sequence>EFENHDGEEEIWAVDEDVEQEFFLVGCFLTAIMVNFQTMKNMLANIWHPIGGVVILNLGEKRLLFKFYHEVDIDIVIKGAPWTFNNHLMVFHSLLKDEDSMEVPLT</sequence>
<dbReference type="AlphaFoldDB" id="A0A7J8Z6T2"/>
<dbReference type="Proteomes" id="UP000593574">
    <property type="component" value="Unassembled WGS sequence"/>
</dbReference>
<gene>
    <name evidence="2" type="ORF">Golax_019593</name>
</gene>
<dbReference type="Pfam" id="PF14111">
    <property type="entry name" value="DUF4283"/>
    <property type="match status" value="1"/>
</dbReference>
<name>A0A7J8Z6T2_9ROSI</name>
<dbReference type="InterPro" id="IPR025558">
    <property type="entry name" value="DUF4283"/>
</dbReference>
<proteinExistence type="predicted"/>
<dbReference type="EMBL" id="JABEZV010000003">
    <property type="protein sequence ID" value="MBA0707558.1"/>
    <property type="molecule type" value="Genomic_DNA"/>
</dbReference>
<organism evidence="2 3">
    <name type="scientific">Gossypium laxum</name>
    <dbReference type="NCBI Taxonomy" id="34288"/>
    <lineage>
        <taxon>Eukaryota</taxon>
        <taxon>Viridiplantae</taxon>
        <taxon>Streptophyta</taxon>
        <taxon>Embryophyta</taxon>
        <taxon>Tracheophyta</taxon>
        <taxon>Spermatophyta</taxon>
        <taxon>Magnoliopsida</taxon>
        <taxon>eudicotyledons</taxon>
        <taxon>Gunneridae</taxon>
        <taxon>Pentapetalae</taxon>
        <taxon>rosids</taxon>
        <taxon>malvids</taxon>
        <taxon>Malvales</taxon>
        <taxon>Malvaceae</taxon>
        <taxon>Malvoideae</taxon>
        <taxon>Gossypium</taxon>
    </lineage>
</organism>
<dbReference type="PANTHER" id="PTHR31286">
    <property type="entry name" value="GLYCINE-RICH CELL WALL STRUCTURAL PROTEIN 1.8-LIKE"/>
    <property type="match status" value="1"/>
</dbReference>
<evidence type="ECO:0000313" key="2">
    <source>
        <dbReference type="EMBL" id="MBA0707558.1"/>
    </source>
</evidence>
<feature type="domain" description="DUF4283" evidence="1">
    <location>
        <begin position="19"/>
        <end position="99"/>
    </location>
</feature>